<dbReference type="Gene3D" id="3.10.580.10">
    <property type="entry name" value="CBS-domain"/>
    <property type="match status" value="1"/>
</dbReference>
<keyword evidence="4" id="KW-1185">Reference proteome</keyword>
<dbReference type="InterPro" id="IPR000644">
    <property type="entry name" value="CBS_dom"/>
</dbReference>
<dbReference type="HOGENOM" id="CLU_112830_0_0_9"/>
<dbReference type="eggNOG" id="COG0517">
    <property type="taxonomic scope" value="Bacteria"/>
</dbReference>
<evidence type="ECO:0000313" key="3">
    <source>
        <dbReference type="EMBL" id="EHR37194.1"/>
    </source>
</evidence>
<dbReference type="RefSeq" id="WP_006308782.1">
    <property type="nucleotide sequence ID" value="NZ_JH601133.1"/>
</dbReference>
<sequence>MIKDLITPKEDLITLSEAASAVKALTILEGEGLRCAPIVDSSQTIYRGTLYAHHVYKYFYHHPEADLNQMGVTRFMKNVTKIVHLNDSLSDLLFSLKDLPYIAVLDQDQAFHGVVKHQTLMDYLYQAWSLPHVGYTLIVDSQTDKGQVSRVTRLIGRYSKILSVITLAASDYQEYPAILYHLPKNLDILTFQALIKDLEKRRYRVHFWEYD</sequence>
<dbReference type="NCBIfam" id="NF038387">
    <property type="entry name" value="CBS_CbpA"/>
    <property type="match status" value="1"/>
</dbReference>
<proteinExistence type="predicted"/>
<accession>H3NIR6</accession>
<keyword evidence="1" id="KW-0129">CBS domain</keyword>
<protein>
    <recommendedName>
        <fullName evidence="2">CBS domain-containing protein</fullName>
    </recommendedName>
</protein>
<evidence type="ECO:0000256" key="1">
    <source>
        <dbReference type="PROSITE-ProRule" id="PRU00703"/>
    </source>
</evidence>
<dbReference type="PIRSF" id="PIRSF035040">
    <property type="entry name" value="UCP035040_CBS_Lmo0553"/>
    <property type="match status" value="1"/>
</dbReference>
<dbReference type="STRING" id="883113.HMPREF9708_00755"/>
<organism evidence="3 4">
    <name type="scientific">Facklamia languida CCUG 37842</name>
    <dbReference type="NCBI Taxonomy" id="883113"/>
    <lineage>
        <taxon>Bacteria</taxon>
        <taxon>Bacillati</taxon>
        <taxon>Bacillota</taxon>
        <taxon>Bacilli</taxon>
        <taxon>Lactobacillales</taxon>
        <taxon>Aerococcaceae</taxon>
        <taxon>Facklamia</taxon>
    </lineage>
</organism>
<dbReference type="Pfam" id="PF00571">
    <property type="entry name" value="CBS"/>
    <property type="match status" value="1"/>
</dbReference>
<dbReference type="PATRIC" id="fig|883113.3.peg.753"/>
<dbReference type="PROSITE" id="PS51371">
    <property type="entry name" value="CBS"/>
    <property type="match status" value="1"/>
</dbReference>
<dbReference type="InterPro" id="IPR017036">
    <property type="entry name" value="Lmo0553-like"/>
</dbReference>
<comment type="caution">
    <text evidence="3">The sequence shown here is derived from an EMBL/GenBank/DDBJ whole genome shotgun (WGS) entry which is preliminary data.</text>
</comment>
<dbReference type="Proteomes" id="UP000006190">
    <property type="component" value="Unassembled WGS sequence"/>
</dbReference>
<name>H3NIR6_9LACT</name>
<dbReference type="AlphaFoldDB" id="H3NIR6"/>
<reference evidence="3 4" key="1">
    <citation type="submission" date="2012-01" db="EMBL/GenBank/DDBJ databases">
        <title>The Genome Sequence of Facklamia languida CCUG 37842.</title>
        <authorList>
            <consortium name="The Broad Institute Genome Sequencing Platform"/>
            <person name="Earl A."/>
            <person name="Ward D."/>
            <person name="Feldgarden M."/>
            <person name="Gevers D."/>
            <person name="Huys G."/>
            <person name="Young S.K."/>
            <person name="Zeng Q."/>
            <person name="Gargeya S."/>
            <person name="Fitzgerald M."/>
            <person name="Haas B."/>
            <person name="Abouelleil A."/>
            <person name="Alvarado L."/>
            <person name="Arachchi H.M."/>
            <person name="Berlin A."/>
            <person name="Chapman S.B."/>
            <person name="Gearin G."/>
            <person name="Goldberg J."/>
            <person name="Griggs A."/>
            <person name="Gujja S."/>
            <person name="Hansen M."/>
            <person name="Heiman D."/>
            <person name="Howarth C."/>
            <person name="Larimer J."/>
            <person name="Lui A."/>
            <person name="MacDonald P.J.P."/>
            <person name="McCowen C."/>
            <person name="Montmayeur A."/>
            <person name="Murphy C."/>
            <person name="Neiman D."/>
            <person name="Pearson M."/>
            <person name="Priest M."/>
            <person name="Roberts A."/>
            <person name="Saif S."/>
            <person name="Shea T."/>
            <person name="Sisk P."/>
            <person name="Stolte C."/>
            <person name="Sykes S."/>
            <person name="Wortman J."/>
            <person name="Nusbaum C."/>
            <person name="Birren B."/>
        </authorList>
    </citation>
    <scope>NUCLEOTIDE SEQUENCE [LARGE SCALE GENOMIC DNA]</scope>
    <source>
        <strain evidence="3 4">CCUG 37842</strain>
    </source>
</reference>
<gene>
    <name evidence="3" type="ORF">HMPREF9708_00755</name>
</gene>
<evidence type="ECO:0000259" key="2">
    <source>
        <dbReference type="PROSITE" id="PS51371"/>
    </source>
</evidence>
<dbReference type="InterPro" id="IPR046342">
    <property type="entry name" value="CBS_dom_sf"/>
</dbReference>
<evidence type="ECO:0000313" key="4">
    <source>
        <dbReference type="Proteomes" id="UP000006190"/>
    </source>
</evidence>
<dbReference type="EMBL" id="AGEG01000009">
    <property type="protein sequence ID" value="EHR37194.1"/>
    <property type="molecule type" value="Genomic_DNA"/>
</dbReference>
<dbReference type="OrthoDB" id="1706107at2"/>
<feature type="domain" description="CBS" evidence="2">
    <location>
        <begin position="1"/>
        <end position="67"/>
    </location>
</feature>
<dbReference type="SUPFAM" id="SSF54631">
    <property type="entry name" value="CBS-domain pair"/>
    <property type="match status" value="1"/>
</dbReference>